<dbReference type="InterPro" id="IPR014048">
    <property type="entry name" value="MethylDNA_cys_MeTrfase_DNA-bd"/>
</dbReference>
<dbReference type="HAMAP" id="MF_00772">
    <property type="entry name" value="OGT"/>
    <property type="match status" value="1"/>
</dbReference>
<evidence type="ECO:0000256" key="3">
    <source>
        <dbReference type="ARBA" id="ARBA00022603"/>
    </source>
</evidence>
<evidence type="ECO:0000259" key="10">
    <source>
        <dbReference type="Pfam" id="PF02870"/>
    </source>
</evidence>
<keyword evidence="3 8" id="KW-0489">Methyltransferase</keyword>
<dbReference type="KEGG" id="cohn:KCTCHS21_36540"/>
<keyword evidence="6 8" id="KW-0234">DNA repair</keyword>
<evidence type="ECO:0000256" key="8">
    <source>
        <dbReference type="HAMAP-Rule" id="MF_00772"/>
    </source>
</evidence>
<keyword evidence="8" id="KW-0963">Cytoplasm</keyword>
<dbReference type="InterPro" id="IPR023546">
    <property type="entry name" value="MGMT"/>
</dbReference>
<feature type="domain" description="Methylated-DNA-[protein]-cysteine S-methyltransferase DNA binding" evidence="9">
    <location>
        <begin position="92"/>
        <end position="171"/>
    </location>
</feature>
<dbReference type="GO" id="GO:0005737">
    <property type="term" value="C:cytoplasm"/>
    <property type="evidence" value="ECO:0007669"/>
    <property type="project" value="UniProtKB-SubCell"/>
</dbReference>
<evidence type="ECO:0000313" key="11">
    <source>
        <dbReference type="EMBL" id="BBI34255.1"/>
    </source>
</evidence>
<dbReference type="EC" id="2.1.1.63" evidence="8"/>
<sequence>MENKGEAPYLYWTYLTQGSEQLVIAATSQGLCYVGSWEQSLQVVKDWAKKSYPSYEWVQDEAHMEPYHRQLKEYLEGERTSFSLPLDLQGTPFQRSVWDAMSQVPYGQTVSYLDVAQILHNPKSVRAVGSAIGKNPVLIVAPCHRIIGKNGGMTGYRGGIPMKQQLLSLESAGRH</sequence>
<dbReference type="GO" id="GO:0003908">
    <property type="term" value="F:methylated-DNA-[protein]-cysteine S-methyltransferase activity"/>
    <property type="evidence" value="ECO:0007669"/>
    <property type="project" value="UniProtKB-UniRule"/>
</dbReference>
<dbReference type="OrthoDB" id="9802228at2"/>
<keyword evidence="12" id="KW-1185">Reference proteome</keyword>
<accession>A0A3T1D877</accession>
<dbReference type="CDD" id="cd06445">
    <property type="entry name" value="ATase"/>
    <property type="match status" value="1"/>
</dbReference>
<dbReference type="SUPFAM" id="SSF53155">
    <property type="entry name" value="Methylated DNA-protein cysteine methyltransferase domain"/>
    <property type="match status" value="1"/>
</dbReference>
<gene>
    <name evidence="11" type="primary">adaB</name>
    <name evidence="11" type="ORF">KCTCHS21_36540</name>
</gene>
<dbReference type="GO" id="GO:0006307">
    <property type="term" value="P:DNA alkylation repair"/>
    <property type="evidence" value="ECO:0007669"/>
    <property type="project" value="UniProtKB-UniRule"/>
</dbReference>
<evidence type="ECO:0000256" key="4">
    <source>
        <dbReference type="ARBA" id="ARBA00022679"/>
    </source>
</evidence>
<reference evidence="11 12" key="1">
    <citation type="submission" date="2019-01" db="EMBL/GenBank/DDBJ databases">
        <title>Complete genome sequence of Cohnella hallensis HS21 isolated from Korean fir (Abies koreana) rhizospheric soil.</title>
        <authorList>
            <person name="Jiang L."/>
            <person name="Kang S.W."/>
            <person name="Kim S."/>
            <person name="Jung J."/>
            <person name="Kim C.Y."/>
            <person name="Kim D.H."/>
            <person name="Kim S.W."/>
            <person name="Lee J."/>
        </authorList>
    </citation>
    <scope>NUCLEOTIDE SEQUENCE [LARGE SCALE GENOMIC DNA]</scope>
    <source>
        <strain evidence="11 12">HS21</strain>
    </source>
</reference>
<evidence type="ECO:0000256" key="2">
    <source>
        <dbReference type="ARBA" id="ARBA00008711"/>
    </source>
</evidence>
<comment type="subcellular location">
    <subcellularLocation>
        <location evidence="8">Cytoplasm</location>
    </subcellularLocation>
</comment>
<dbReference type="InterPro" id="IPR008332">
    <property type="entry name" value="MethylG_MeTrfase_N"/>
</dbReference>
<dbReference type="InterPro" id="IPR036631">
    <property type="entry name" value="MGMT_N_sf"/>
</dbReference>
<evidence type="ECO:0000256" key="1">
    <source>
        <dbReference type="ARBA" id="ARBA00001286"/>
    </source>
</evidence>
<feature type="active site" description="Nucleophile; methyl group acceptor" evidence="8">
    <location>
        <position position="143"/>
    </location>
</feature>
<dbReference type="PANTHER" id="PTHR10815:SF12">
    <property type="entry name" value="METHYLATED-DNA--PROTEIN-CYSTEINE METHYLTRANSFERASE, INDUCIBLE"/>
    <property type="match status" value="1"/>
</dbReference>
<dbReference type="FunFam" id="1.10.10.10:FF:000214">
    <property type="entry name" value="Methylated-DNA--protein-cysteine methyltransferase"/>
    <property type="match status" value="1"/>
</dbReference>
<dbReference type="InterPro" id="IPR036217">
    <property type="entry name" value="MethylDNA_cys_MeTrfase_DNAb"/>
</dbReference>
<dbReference type="PANTHER" id="PTHR10815">
    <property type="entry name" value="METHYLATED-DNA--PROTEIN-CYSTEINE METHYLTRANSFERASE"/>
    <property type="match status" value="1"/>
</dbReference>
<evidence type="ECO:0000256" key="6">
    <source>
        <dbReference type="ARBA" id="ARBA00023204"/>
    </source>
</evidence>
<dbReference type="Proteomes" id="UP000289856">
    <property type="component" value="Chromosome"/>
</dbReference>
<dbReference type="EMBL" id="AP019400">
    <property type="protein sequence ID" value="BBI34255.1"/>
    <property type="molecule type" value="Genomic_DNA"/>
</dbReference>
<dbReference type="NCBIfam" id="TIGR00589">
    <property type="entry name" value="ogt"/>
    <property type="match status" value="1"/>
</dbReference>
<dbReference type="SUPFAM" id="SSF46767">
    <property type="entry name" value="Methylated DNA-protein cysteine methyltransferase, C-terminal domain"/>
    <property type="match status" value="1"/>
</dbReference>
<dbReference type="AlphaFoldDB" id="A0A3T1D877"/>
<feature type="domain" description="Methylguanine DNA methyltransferase ribonuclease-like" evidence="10">
    <location>
        <begin position="11"/>
        <end position="88"/>
    </location>
</feature>
<dbReference type="Gene3D" id="3.30.160.70">
    <property type="entry name" value="Methylated DNA-protein cysteine methyltransferase domain"/>
    <property type="match status" value="1"/>
</dbReference>
<evidence type="ECO:0000256" key="5">
    <source>
        <dbReference type="ARBA" id="ARBA00022763"/>
    </source>
</evidence>
<proteinExistence type="inferred from homology"/>
<dbReference type="RefSeq" id="WP_130611285.1">
    <property type="nucleotide sequence ID" value="NZ_AP019400.1"/>
</dbReference>
<evidence type="ECO:0000313" key="12">
    <source>
        <dbReference type="Proteomes" id="UP000289856"/>
    </source>
</evidence>
<comment type="catalytic activity">
    <reaction evidence="7 8">
        <text>a 6-O-methyl-2'-deoxyguanosine in DNA + L-cysteinyl-[protein] = S-methyl-L-cysteinyl-[protein] + a 2'-deoxyguanosine in DNA</text>
        <dbReference type="Rhea" id="RHEA:24000"/>
        <dbReference type="Rhea" id="RHEA-COMP:10131"/>
        <dbReference type="Rhea" id="RHEA-COMP:10132"/>
        <dbReference type="Rhea" id="RHEA-COMP:11367"/>
        <dbReference type="Rhea" id="RHEA-COMP:11368"/>
        <dbReference type="ChEBI" id="CHEBI:29950"/>
        <dbReference type="ChEBI" id="CHEBI:82612"/>
        <dbReference type="ChEBI" id="CHEBI:85445"/>
        <dbReference type="ChEBI" id="CHEBI:85448"/>
        <dbReference type="EC" id="2.1.1.63"/>
    </reaction>
</comment>
<comment type="miscellaneous">
    <text evidence="8">This enzyme catalyzes only one turnover and therefore is not strictly catalytic. According to one definition, an enzyme is a biocatalyst that acts repeatedly and over many reaction cycles.</text>
</comment>
<dbReference type="Pfam" id="PF02870">
    <property type="entry name" value="Methyltransf_1N"/>
    <property type="match status" value="1"/>
</dbReference>
<comment type="catalytic activity">
    <reaction evidence="1 8">
        <text>a 4-O-methyl-thymidine in DNA + L-cysteinyl-[protein] = a thymidine in DNA + S-methyl-L-cysteinyl-[protein]</text>
        <dbReference type="Rhea" id="RHEA:53428"/>
        <dbReference type="Rhea" id="RHEA-COMP:10131"/>
        <dbReference type="Rhea" id="RHEA-COMP:10132"/>
        <dbReference type="Rhea" id="RHEA-COMP:13555"/>
        <dbReference type="Rhea" id="RHEA-COMP:13556"/>
        <dbReference type="ChEBI" id="CHEBI:29950"/>
        <dbReference type="ChEBI" id="CHEBI:82612"/>
        <dbReference type="ChEBI" id="CHEBI:137386"/>
        <dbReference type="ChEBI" id="CHEBI:137387"/>
        <dbReference type="EC" id="2.1.1.63"/>
    </reaction>
</comment>
<dbReference type="GO" id="GO:0032259">
    <property type="term" value="P:methylation"/>
    <property type="evidence" value="ECO:0007669"/>
    <property type="project" value="UniProtKB-KW"/>
</dbReference>
<dbReference type="InterPro" id="IPR036388">
    <property type="entry name" value="WH-like_DNA-bd_sf"/>
</dbReference>
<keyword evidence="4 8" id="KW-0808">Transferase</keyword>
<name>A0A3T1D877_9BACL</name>
<evidence type="ECO:0000256" key="7">
    <source>
        <dbReference type="ARBA" id="ARBA00049348"/>
    </source>
</evidence>
<evidence type="ECO:0000259" key="9">
    <source>
        <dbReference type="Pfam" id="PF01035"/>
    </source>
</evidence>
<comment type="function">
    <text evidence="8">Involved in the cellular defense against the biological effects of O6-methylguanine (O6-MeG) and O4-methylthymine (O4-MeT) in DNA. Repairs the methylated nucleobase in DNA by stoichiometrically transferring the methyl group to a cysteine residue in the enzyme. This is a suicide reaction: the enzyme is irreversibly inactivated.</text>
</comment>
<protein>
    <recommendedName>
        <fullName evidence="8">Methylated-DNA--protein-cysteine methyltransferase</fullName>
        <ecNumber evidence="8">2.1.1.63</ecNumber>
    </recommendedName>
    <alternativeName>
        <fullName evidence="8">6-O-methylguanine-DNA methyltransferase</fullName>
        <shortName evidence="8">MGMT</shortName>
    </alternativeName>
    <alternativeName>
        <fullName evidence="8">O-6-methylguanine-DNA-alkyltransferase</fullName>
    </alternativeName>
</protein>
<comment type="similarity">
    <text evidence="2 8">Belongs to the MGMT family.</text>
</comment>
<dbReference type="Gene3D" id="1.10.10.10">
    <property type="entry name" value="Winged helix-like DNA-binding domain superfamily/Winged helix DNA-binding domain"/>
    <property type="match status" value="1"/>
</dbReference>
<organism evidence="11 12">
    <name type="scientific">Cohnella abietis</name>
    <dbReference type="NCBI Taxonomy" id="2507935"/>
    <lineage>
        <taxon>Bacteria</taxon>
        <taxon>Bacillati</taxon>
        <taxon>Bacillota</taxon>
        <taxon>Bacilli</taxon>
        <taxon>Bacillales</taxon>
        <taxon>Paenibacillaceae</taxon>
        <taxon>Cohnella</taxon>
    </lineage>
</organism>
<keyword evidence="5 8" id="KW-0227">DNA damage</keyword>
<dbReference type="Pfam" id="PF01035">
    <property type="entry name" value="DNA_binding_1"/>
    <property type="match status" value="1"/>
</dbReference>